<dbReference type="AlphaFoldDB" id="A0A9P6ALC7"/>
<name>A0A9P6ALC7_9AGAM</name>
<keyword evidence="3" id="KW-1185">Reference proteome</keyword>
<evidence type="ECO:0000256" key="1">
    <source>
        <dbReference type="SAM" id="MobiDB-lite"/>
    </source>
</evidence>
<protein>
    <recommendedName>
        <fullName evidence="4">F-box domain-containing protein</fullName>
    </recommendedName>
</protein>
<feature type="region of interest" description="Disordered" evidence="1">
    <location>
        <begin position="403"/>
        <end position="425"/>
    </location>
</feature>
<reference evidence="2" key="1">
    <citation type="journal article" date="2020" name="Nat. Commun.">
        <title>Large-scale genome sequencing of mycorrhizal fungi provides insights into the early evolution of symbiotic traits.</title>
        <authorList>
            <person name="Miyauchi S."/>
            <person name="Kiss E."/>
            <person name="Kuo A."/>
            <person name="Drula E."/>
            <person name="Kohler A."/>
            <person name="Sanchez-Garcia M."/>
            <person name="Morin E."/>
            <person name="Andreopoulos B."/>
            <person name="Barry K.W."/>
            <person name="Bonito G."/>
            <person name="Buee M."/>
            <person name="Carver A."/>
            <person name="Chen C."/>
            <person name="Cichocki N."/>
            <person name="Clum A."/>
            <person name="Culley D."/>
            <person name="Crous P.W."/>
            <person name="Fauchery L."/>
            <person name="Girlanda M."/>
            <person name="Hayes R.D."/>
            <person name="Keri Z."/>
            <person name="LaButti K."/>
            <person name="Lipzen A."/>
            <person name="Lombard V."/>
            <person name="Magnuson J."/>
            <person name="Maillard F."/>
            <person name="Murat C."/>
            <person name="Nolan M."/>
            <person name="Ohm R.A."/>
            <person name="Pangilinan J."/>
            <person name="Pereira M.F."/>
            <person name="Perotto S."/>
            <person name="Peter M."/>
            <person name="Pfister S."/>
            <person name="Riley R."/>
            <person name="Sitrit Y."/>
            <person name="Stielow J.B."/>
            <person name="Szollosi G."/>
            <person name="Zifcakova L."/>
            <person name="Stursova M."/>
            <person name="Spatafora J.W."/>
            <person name="Tedersoo L."/>
            <person name="Vaario L.M."/>
            <person name="Yamada A."/>
            <person name="Yan M."/>
            <person name="Wang P."/>
            <person name="Xu J."/>
            <person name="Bruns T."/>
            <person name="Baldrian P."/>
            <person name="Vilgalys R."/>
            <person name="Dunand C."/>
            <person name="Henrissat B."/>
            <person name="Grigoriev I.V."/>
            <person name="Hibbett D."/>
            <person name="Nagy L.G."/>
            <person name="Martin F.M."/>
        </authorList>
    </citation>
    <scope>NUCLEOTIDE SEQUENCE</scope>
    <source>
        <strain evidence="2">UP504</strain>
    </source>
</reference>
<evidence type="ECO:0000313" key="2">
    <source>
        <dbReference type="EMBL" id="KAF9507898.1"/>
    </source>
</evidence>
<dbReference type="Proteomes" id="UP000886523">
    <property type="component" value="Unassembled WGS sequence"/>
</dbReference>
<dbReference type="EMBL" id="MU129069">
    <property type="protein sequence ID" value="KAF9507898.1"/>
    <property type="molecule type" value="Genomic_DNA"/>
</dbReference>
<evidence type="ECO:0008006" key="4">
    <source>
        <dbReference type="Google" id="ProtNLM"/>
    </source>
</evidence>
<evidence type="ECO:0000313" key="3">
    <source>
        <dbReference type="Proteomes" id="UP000886523"/>
    </source>
</evidence>
<gene>
    <name evidence="2" type="ORF">BS47DRAFT_1366302</name>
</gene>
<organism evidence="2 3">
    <name type="scientific">Hydnum rufescens UP504</name>
    <dbReference type="NCBI Taxonomy" id="1448309"/>
    <lineage>
        <taxon>Eukaryota</taxon>
        <taxon>Fungi</taxon>
        <taxon>Dikarya</taxon>
        <taxon>Basidiomycota</taxon>
        <taxon>Agaricomycotina</taxon>
        <taxon>Agaricomycetes</taxon>
        <taxon>Cantharellales</taxon>
        <taxon>Hydnaceae</taxon>
        <taxon>Hydnum</taxon>
    </lineage>
</organism>
<comment type="caution">
    <text evidence="2">The sequence shown here is derived from an EMBL/GenBank/DDBJ whole genome shotgun (WGS) entry which is preliminary data.</text>
</comment>
<sequence length="435" mass="49256">MNVLNNFKQVCRLWRDLIESTSKWKDTFLLNSWTAPLASYPAGIPLHISWCISPPPAKGEKEPYFSQAESLISLLCSPVHPIKSLYLSFFLSAQDVITQKNFSSVRYALNLGINISTITHLQLQNLPYSSVPPPLQLFTRLHTLEVLNGQIPPTTSGKTTPVKHVYVHLPTHHHRVDWVDFFESAMELETFCLESRYNLPHGCQDIVGEIGKWSPHVTSISVFLQDGEWAVLAGHLLVLFKKSLKMVGLQMGMPRKHLASRMLGEVMSKISQCEVLEHIHMHGFGETDWNRILDTSAPPPPTLTSLIISQFPNFNGQHELSRWLEPVRAQVKVLVNGIELSGQNGVYYYLGKGDVRVVMKASQEYHGLCPMGPFGDEVGHHGFSKVDIKGTVEVWKPEKDWTTSVNHRSDDPGEVYWEPEDDDWEESCPNIRMLD</sequence>
<proteinExistence type="predicted"/>
<accession>A0A9P6ALC7</accession>